<evidence type="ECO:0000256" key="5">
    <source>
        <dbReference type="ARBA" id="ARBA00022801"/>
    </source>
</evidence>
<evidence type="ECO:0000256" key="6">
    <source>
        <dbReference type="ARBA" id="ARBA00022837"/>
    </source>
</evidence>
<keyword evidence="5" id="KW-0378">Hydrolase</keyword>
<protein>
    <submittedName>
        <fullName evidence="10">N-acetylgalactosamine-6-sulfatase</fullName>
    </submittedName>
</protein>
<dbReference type="CDD" id="cd16144">
    <property type="entry name" value="ARS_like"/>
    <property type="match status" value="1"/>
</dbReference>
<evidence type="ECO:0000256" key="7">
    <source>
        <dbReference type="SAM" id="MobiDB-lite"/>
    </source>
</evidence>
<evidence type="ECO:0000313" key="11">
    <source>
        <dbReference type="Proteomes" id="UP000321577"/>
    </source>
</evidence>
<feature type="signal peptide" evidence="8">
    <location>
        <begin position="1"/>
        <end position="18"/>
    </location>
</feature>
<feature type="domain" description="Sulfatase N-terminal" evidence="9">
    <location>
        <begin position="22"/>
        <end position="342"/>
    </location>
</feature>
<dbReference type="OrthoDB" id="246867at2"/>
<dbReference type="Pfam" id="PF00884">
    <property type="entry name" value="Sulfatase"/>
    <property type="match status" value="1"/>
</dbReference>
<keyword evidence="3" id="KW-0479">Metal-binding</keyword>
<dbReference type="EMBL" id="BKAG01000003">
    <property type="protein sequence ID" value="GEP41380.1"/>
    <property type="molecule type" value="Genomic_DNA"/>
</dbReference>
<proteinExistence type="inferred from homology"/>
<keyword evidence="4 8" id="KW-0732">Signal</keyword>
<dbReference type="RefSeq" id="WP_146848841.1">
    <property type="nucleotide sequence ID" value="NZ_BKAG01000003.1"/>
</dbReference>
<dbReference type="Gene3D" id="3.40.720.10">
    <property type="entry name" value="Alkaline Phosphatase, subunit A"/>
    <property type="match status" value="1"/>
</dbReference>
<sequence>MKSLRSLALLLLGHSVFAAEPPNFIFILSDDQDWTGLSVQMHPDLPNSKSDFFRTPNLEKFAAQGMRFSAAYAPAPVCSPTRISLQTGRNPAALGWTKAAPAEEGHRLIEGASRKHIDSREVTVAEMLRSAGYVTAHFGKWHLGGGGPDSHGYDVSDGDTGNRDADAFVDPNPVDIFGMNERAEAFMKKQVQAKKPFYMQMSYYALHLPENALKSTREFYEKQTPGRMHSDVDRAAITTDLDTGVGRLLEAVQRLGLSTNTYVIYMSDNGGGGGGGGGKGKGGGGGGRENVRPLTAGKGGVWEGGIRVPLIIRGPGIAANSWCHERVVGYDFFPTLCRLAGVKQALPENLEGGDVSHLLRGSHEPVRRSRDALVFHFPHYQGDTPHSAILKSRYKLIHFYETGENRLFDLDADLAERNDLSARQPAIAESMAQELSAYLTEVEAEMPRPNRNYDPAKEPARKGGGKGDKKGGPKP</sequence>
<dbReference type="GO" id="GO:0046872">
    <property type="term" value="F:metal ion binding"/>
    <property type="evidence" value="ECO:0007669"/>
    <property type="project" value="UniProtKB-KW"/>
</dbReference>
<keyword evidence="6" id="KW-0106">Calcium</keyword>
<dbReference type="Gene3D" id="3.30.1120.10">
    <property type="match status" value="1"/>
</dbReference>
<dbReference type="PANTHER" id="PTHR42693">
    <property type="entry name" value="ARYLSULFATASE FAMILY MEMBER"/>
    <property type="match status" value="1"/>
</dbReference>
<feature type="region of interest" description="Disordered" evidence="7">
    <location>
        <begin position="273"/>
        <end position="294"/>
    </location>
</feature>
<dbReference type="AlphaFoldDB" id="A0A512M3R0"/>
<dbReference type="InterPro" id="IPR050738">
    <property type="entry name" value="Sulfatase"/>
</dbReference>
<name>A0A512M3R0_9BACT</name>
<evidence type="ECO:0000256" key="3">
    <source>
        <dbReference type="ARBA" id="ARBA00022723"/>
    </source>
</evidence>
<dbReference type="GO" id="GO:0004065">
    <property type="term" value="F:arylsulfatase activity"/>
    <property type="evidence" value="ECO:0007669"/>
    <property type="project" value="TreeGrafter"/>
</dbReference>
<dbReference type="InterPro" id="IPR017850">
    <property type="entry name" value="Alkaline_phosphatase_core_sf"/>
</dbReference>
<feature type="region of interest" description="Disordered" evidence="7">
    <location>
        <begin position="441"/>
        <end position="475"/>
    </location>
</feature>
<comment type="similarity">
    <text evidence="2">Belongs to the sulfatase family.</text>
</comment>
<dbReference type="SUPFAM" id="SSF53649">
    <property type="entry name" value="Alkaline phosphatase-like"/>
    <property type="match status" value="1"/>
</dbReference>
<dbReference type="Proteomes" id="UP000321577">
    <property type="component" value="Unassembled WGS sequence"/>
</dbReference>
<feature type="chain" id="PRO_5021823836" evidence="8">
    <location>
        <begin position="19"/>
        <end position="475"/>
    </location>
</feature>
<evidence type="ECO:0000259" key="9">
    <source>
        <dbReference type="Pfam" id="PF00884"/>
    </source>
</evidence>
<feature type="compositionally biased region" description="Gly residues" evidence="7">
    <location>
        <begin position="273"/>
        <end position="288"/>
    </location>
</feature>
<evidence type="ECO:0000256" key="1">
    <source>
        <dbReference type="ARBA" id="ARBA00001913"/>
    </source>
</evidence>
<evidence type="ECO:0000256" key="2">
    <source>
        <dbReference type="ARBA" id="ARBA00008779"/>
    </source>
</evidence>
<comment type="cofactor">
    <cofactor evidence="1">
        <name>Ca(2+)</name>
        <dbReference type="ChEBI" id="CHEBI:29108"/>
    </cofactor>
</comment>
<feature type="compositionally biased region" description="Basic and acidic residues" evidence="7">
    <location>
        <begin position="454"/>
        <end position="475"/>
    </location>
</feature>
<organism evidence="10 11">
    <name type="scientific">Brevifollis gellanilyticus</name>
    <dbReference type="NCBI Taxonomy" id="748831"/>
    <lineage>
        <taxon>Bacteria</taxon>
        <taxon>Pseudomonadati</taxon>
        <taxon>Verrucomicrobiota</taxon>
        <taxon>Verrucomicrobiia</taxon>
        <taxon>Verrucomicrobiales</taxon>
        <taxon>Verrucomicrobiaceae</taxon>
    </lineage>
</organism>
<evidence type="ECO:0000313" key="10">
    <source>
        <dbReference type="EMBL" id="GEP41380.1"/>
    </source>
</evidence>
<gene>
    <name evidence="10" type="ORF">BGE01nite_06710</name>
</gene>
<evidence type="ECO:0000256" key="4">
    <source>
        <dbReference type="ARBA" id="ARBA00022729"/>
    </source>
</evidence>
<dbReference type="PANTHER" id="PTHR42693:SF42">
    <property type="entry name" value="ARYLSULFATASE G"/>
    <property type="match status" value="1"/>
</dbReference>
<reference evidence="10 11" key="1">
    <citation type="submission" date="2019-07" db="EMBL/GenBank/DDBJ databases">
        <title>Whole genome shotgun sequence of Brevifollis gellanilyticus NBRC 108608.</title>
        <authorList>
            <person name="Hosoyama A."/>
            <person name="Uohara A."/>
            <person name="Ohji S."/>
            <person name="Ichikawa N."/>
        </authorList>
    </citation>
    <scope>NUCLEOTIDE SEQUENCE [LARGE SCALE GENOMIC DNA]</scope>
    <source>
        <strain evidence="10 11">NBRC 108608</strain>
    </source>
</reference>
<dbReference type="InterPro" id="IPR000917">
    <property type="entry name" value="Sulfatase_N"/>
</dbReference>
<comment type="caution">
    <text evidence="10">The sequence shown here is derived from an EMBL/GenBank/DDBJ whole genome shotgun (WGS) entry which is preliminary data.</text>
</comment>
<accession>A0A512M3R0</accession>
<evidence type="ECO:0000256" key="8">
    <source>
        <dbReference type="SAM" id="SignalP"/>
    </source>
</evidence>
<keyword evidence="11" id="KW-1185">Reference proteome</keyword>